<dbReference type="EMBL" id="AZIM01000471">
    <property type="protein sequence ID" value="ETE70846.1"/>
    <property type="molecule type" value="Genomic_DNA"/>
</dbReference>
<organism evidence="1 2">
    <name type="scientific">Ophiophagus hannah</name>
    <name type="common">King cobra</name>
    <name type="synonym">Naja hannah</name>
    <dbReference type="NCBI Taxonomy" id="8665"/>
    <lineage>
        <taxon>Eukaryota</taxon>
        <taxon>Metazoa</taxon>
        <taxon>Chordata</taxon>
        <taxon>Craniata</taxon>
        <taxon>Vertebrata</taxon>
        <taxon>Euteleostomi</taxon>
        <taxon>Lepidosauria</taxon>
        <taxon>Squamata</taxon>
        <taxon>Bifurcata</taxon>
        <taxon>Unidentata</taxon>
        <taxon>Episquamata</taxon>
        <taxon>Toxicofera</taxon>
        <taxon>Serpentes</taxon>
        <taxon>Colubroidea</taxon>
        <taxon>Elapidae</taxon>
        <taxon>Elapinae</taxon>
        <taxon>Ophiophagus</taxon>
    </lineage>
</organism>
<dbReference type="PROSITE" id="PS51257">
    <property type="entry name" value="PROKAR_LIPOPROTEIN"/>
    <property type="match status" value="1"/>
</dbReference>
<sequence>MRTAGKRRGGGVVCAFAWGTGCIAFWVPAHARFRHTPTKRCFILQKIHHRWRADFLTSPGHAIRFPGGCKMGQDSLNNCLT</sequence>
<evidence type="ECO:0000313" key="1">
    <source>
        <dbReference type="EMBL" id="ETE70846.1"/>
    </source>
</evidence>
<keyword evidence="2" id="KW-1185">Reference proteome</keyword>
<name>V8PA41_OPHHA</name>
<gene>
    <name evidence="1" type="ORF">L345_03343</name>
</gene>
<dbReference type="AlphaFoldDB" id="V8PA41"/>
<reference evidence="1 2" key="1">
    <citation type="journal article" date="2013" name="Proc. Natl. Acad. Sci. U.S.A.">
        <title>The king cobra genome reveals dynamic gene evolution and adaptation in the snake venom system.</title>
        <authorList>
            <person name="Vonk F.J."/>
            <person name="Casewell N.R."/>
            <person name="Henkel C.V."/>
            <person name="Heimberg A.M."/>
            <person name="Jansen H.J."/>
            <person name="McCleary R.J."/>
            <person name="Kerkkamp H.M."/>
            <person name="Vos R.A."/>
            <person name="Guerreiro I."/>
            <person name="Calvete J.J."/>
            <person name="Wuster W."/>
            <person name="Woods A.E."/>
            <person name="Logan J.M."/>
            <person name="Harrison R.A."/>
            <person name="Castoe T.A."/>
            <person name="de Koning A.P."/>
            <person name="Pollock D.D."/>
            <person name="Yandell M."/>
            <person name="Calderon D."/>
            <person name="Renjifo C."/>
            <person name="Currier R.B."/>
            <person name="Salgado D."/>
            <person name="Pla D."/>
            <person name="Sanz L."/>
            <person name="Hyder A.S."/>
            <person name="Ribeiro J.M."/>
            <person name="Arntzen J.W."/>
            <person name="van den Thillart G.E."/>
            <person name="Boetzer M."/>
            <person name="Pirovano W."/>
            <person name="Dirks R.P."/>
            <person name="Spaink H.P."/>
            <person name="Duboule D."/>
            <person name="McGlinn E."/>
            <person name="Kini R.M."/>
            <person name="Richardson M.K."/>
        </authorList>
    </citation>
    <scope>NUCLEOTIDE SEQUENCE</scope>
    <source>
        <tissue evidence="1">Blood</tissue>
    </source>
</reference>
<proteinExistence type="predicted"/>
<evidence type="ECO:0000313" key="2">
    <source>
        <dbReference type="Proteomes" id="UP000018936"/>
    </source>
</evidence>
<accession>V8PA41</accession>
<comment type="caution">
    <text evidence="1">The sequence shown here is derived from an EMBL/GenBank/DDBJ whole genome shotgun (WGS) entry which is preliminary data.</text>
</comment>
<protein>
    <submittedName>
        <fullName evidence="1">Uncharacterized protein</fullName>
    </submittedName>
</protein>
<dbReference type="Proteomes" id="UP000018936">
    <property type="component" value="Unassembled WGS sequence"/>
</dbReference>